<dbReference type="PANTHER" id="PTHR38478:SF1">
    <property type="entry name" value="ZINC DEPENDENT METALLOPROTEASE DOMAIN LIPOPROTEIN"/>
    <property type="match status" value="1"/>
</dbReference>
<sequence length="793" mass="87795">MLRLIVCCVCFVSSFSSLAAFSDLSRFTQGFNHQQGYFDLYYDNNSGKVYLAVDKLHLPFLFQSSLPQGVGSNDIGLDRGQLGDTRLVQFERFGNKVLLRQLNTTYRADSNNLSEQQSVDEAFADSVLAGFMIVAADNRALLIDYTDFLLSDIHGIAQRLEQQQQGKFKPDANRSGVYVPRTKAFIQNTELESLVTFSAKTGGKLLASVTPDASSVTVHLHHSLIRLPDAGYTPREFDPFSGYQLVDYYDYAAALNEPMHKKLIPRYRLQKKNPAANHSDVVKPIIYYLDPGIPEPIRSALRDGAMWWAQAFNALGYDNAFDVRDLPQNADPMDVRYNVIQWVHRATRGWSYGSSVVDPRTGEIIKGHVTLGSLRVRQDYLIALGLTSPFKQGNADTEAQQQMALARIRQLAAHEVGHTLGLAHNFAASEHQMASVMDYPHPYLYVKNQQVQIDQAYPSGLGMWDMYSIAYGYKTFDSSQDPKQALTALSASARANGLTFITDRDARPSDSVSASGSLWDNGSDPVAELQRIIEVRKLALSQFGINAIAENMPLSSLQTSLVPIYLLHRYQLAAAAKLIGGINYSYELKGQSSAAIGTQPVDFARQQAAVKTILSTLNSEFLQLSPQLIKLIPPFAFGDSRTREDFSSRNGLAFDPLTAAEAASGYAVSQLLAPQRLNHLAVQQGNPLTINKLVQQLFAASIQAKTTEQPDKLQSRVNFVVLEQLMKVIDDQQLAPAVRAQLVASTKALQSWLQQQADNADAQLMASQLTRYFKTGKWQSNFNVTPMPPGSPI</sequence>
<feature type="signal peptide" evidence="1">
    <location>
        <begin position="1"/>
        <end position="19"/>
    </location>
</feature>
<reference evidence="4" key="2">
    <citation type="submission" date="2020-08" db="EMBL/GenBank/DDBJ databases">
        <authorList>
            <person name="Lai Q."/>
        </authorList>
    </citation>
    <scope>NUCLEOTIDE SEQUENCE</scope>
    <source>
        <strain evidence="4">S27-2</strain>
    </source>
</reference>
<evidence type="ECO:0000256" key="1">
    <source>
        <dbReference type="SAM" id="SignalP"/>
    </source>
</evidence>
<evidence type="ECO:0000313" key="5">
    <source>
        <dbReference type="Proteomes" id="UP000601768"/>
    </source>
</evidence>
<feature type="domain" description="DUF5117" evidence="3">
    <location>
        <begin position="80"/>
        <end position="272"/>
    </location>
</feature>
<dbReference type="CDD" id="cd04276">
    <property type="entry name" value="ZnMc_MMP_like_2"/>
    <property type="match status" value="1"/>
</dbReference>
<keyword evidence="1" id="KW-0732">Signal</keyword>
<dbReference type="InterPro" id="IPR032534">
    <property type="entry name" value="EcxA_zinc-bd"/>
</dbReference>
<keyword evidence="5" id="KW-1185">Reference proteome</keyword>
<dbReference type="InterPro" id="IPR034032">
    <property type="entry name" value="Zn_MMP-like_bac"/>
</dbReference>
<name>A0A8J6IT35_9ALTE</name>
<dbReference type="Gene3D" id="3.40.390.10">
    <property type="entry name" value="Collagenase (Catalytic Domain)"/>
    <property type="match status" value="1"/>
</dbReference>
<comment type="caution">
    <text evidence="4">The sequence shown here is derived from an EMBL/GenBank/DDBJ whole genome shotgun (WGS) entry which is preliminary data.</text>
</comment>
<keyword evidence="4" id="KW-0378">Hydrolase</keyword>
<dbReference type="RefSeq" id="WP_186506775.1">
    <property type="nucleotide sequence ID" value="NZ_JACNEP010000007.1"/>
</dbReference>
<dbReference type="InterPro" id="IPR033413">
    <property type="entry name" value="DUF5117"/>
</dbReference>
<feature type="domain" description="EcxA zinc-binding" evidence="2">
    <location>
        <begin position="398"/>
        <end position="702"/>
    </location>
</feature>
<dbReference type="GO" id="GO:0008237">
    <property type="term" value="F:metallopeptidase activity"/>
    <property type="evidence" value="ECO:0007669"/>
    <property type="project" value="UniProtKB-KW"/>
</dbReference>
<proteinExistence type="predicted"/>
<feature type="chain" id="PRO_5035154134" evidence="1">
    <location>
        <begin position="20"/>
        <end position="793"/>
    </location>
</feature>
<dbReference type="InterPro" id="IPR024079">
    <property type="entry name" value="MetalloPept_cat_dom_sf"/>
</dbReference>
<protein>
    <submittedName>
        <fullName evidence="4">Zinc-dependent metalloprotease</fullName>
    </submittedName>
</protein>
<dbReference type="SUPFAM" id="SSF55486">
    <property type="entry name" value="Metalloproteases ('zincins'), catalytic domain"/>
    <property type="match status" value="1"/>
</dbReference>
<dbReference type="AlphaFoldDB" id="A0A8J6IT35"/>
<evidence type="ECO:0000259" key="3">
    <source>
        <dbReference type="Pfam" id="PF17148"/>
    </source>
</evidence>
<organism evidence="4 5">
    <name type="scientific">Neptunicella marina</name>
    <dbReference type="NCBI Taxonomy" id="2125989"/>
    <lineage>
        <taxon>Bacteria</taxon>
        <taxon>Pseudomonadati</taxon>
        <taxon>Pseudomonadota</taxon>
        <taxon>Gammaproteobacteria</taxon>
        <taxon>Alteromonadales</taxon>
        <taxon>Alteromonadaceae</taxon>
        <taxon>Neptunicella</taxon>
    </lineage>
</organism>
<dbReference type="EMBL" id="JACNEP010000007">
    <property type="protein sequence ID" value="MBC3766246.1"/>
    <property type="molecule type" value="Genomic_DNA"/>
</dbReference>
<dbReference type="Pfam" id="PF16313">
    <property type="entry name" value="DUF4953"/>
    <property type="match status" value="1"/>
</dbReference>
<dbReference type="Proteomes" id="UP000601768">
    <property type="component" value="Unassembled WGS sequence"/>
</dbReference>
<dbReference type="Pfam" id="PF17148">
    <property type="entry name" value="DUF5117"/>
    <property type="match status" value="1"/>
</dbReference>
<evidence type="ECO:0000259" key="2">
    <source>
        <dbReference type="Pfam" id="PF16313"/>
    </source>
</evidence>
<gene>
    <name evidence="4" type="ORF">H8B19_10165</name>
</gene>
<reference evidence="4" key="1">
    <citation type="journal article" date="2018" name="Int. J. Syst. Evol. Microbiol.">
        <title>Neptunicella marina gen. nov., sp. nov., isolated from surface seawater.</title>
        <authorList>
            <person name="Liu X."/>
            <person name="Lai Q."/>
            <person name="Du Y."/>
            <person name="Zhang X."/>
            <person name="Liu Z."/>
            <person name="Sun F."/>
            <person name="Shao Z."/>
        </authorList>
    </citation>
    <scope>NUCLEOTIDE SEQUENCE</scope>
    <source>
        <strain evidence="4">S27-2</strain>
    </source>
</reference>
<keyword evidence="4" id="KW-0482">Metalloprotease</keyword>
<dbReference type="PANTHER" id="PTHR38478">
    <property type="entry name" value="PEPTIDASE M1A AND M12B"/>
    <property type="match status" value="1"/>
</dbReference>
<keyword evidence="4" id="KW-0645">Protease</keyword>
<accession>A0A8J6IT35</accession>
<evidence type="ECO:0000313" key="4">
    <source>
        <dbReference type="EMBL" id="MBC3766246.1"/>
    </source>
</evidence>